<feature type="domain" description="PilZ" evidence="1">
    <location>
        <begin position="165"/>
        <end position="243"/>
    </location>
</feature>
<organism evidence="2 3">
    <name type="scientific">Sphingomonas swuensis</name>
    <dbReference type="NCBI Taxonomy" id="977800"/>
    <lineage>
        <taxon>Bacteria</taxon>
        <taxon>Pseudomonadati</taxon>
        <taxon>Pseudomonadota</taxon>
        <taxon>Alphaproteobacteria</taxon>
        <taxon>Sphingomonadales</taxon>
        <taxon>Sphingomonadaceae</taxon>
        <taxon>Sphingomonas</taxon>
    </lineage>
</organism>
<proteinExistence type="predicted"/>
<reference evidence="3" key="1">
    <citation type="journal article" date="2019" name="Int. J. Syst. Evol. Microbiol.">
        <title>The Global Catalogue of Microorganisms (GCM) 10K type strain sequencing project: providing services to taxonomists for standard genome sequencing and annotation.</title>
        <authorList>
            <consortium name="The Broad Institute Genomics Platform"/>
            <consortium name="The Broad Institute Genome Sequencing Center for Infectious Disease"/>
            <person name="Wu L."/>
            <person name="Ma J."/>
        </authorList>
    </citation>
    <scope>NUCLEOTIDE SEQUENCE [LARGE SCALE GENOMIC DNA]</scope>
    <source>
        <strain evidence="3">JCM 17563</strain>
    </source>
</reference>
<dbReference type="Pfam" id="PF07238">
    <property type="entry name" value="PilZ"/>
    <property type="match status" value="2"/>
</dbReference>
<dbReference type="InterPro" id="IPR009875">
    <property type="entry name" value="PilZ_domain"/>
</dbReference>
<comment type="caution">
    <text evidence="2">The sequence shown here is derived from an EMBL/GenBank/DDBJ whole genome shotgun (WGS) entry which is preliminary data.</text>
</comment>
<evidence type="ECO:0000259" key="1">
    <source>
        <dbReference type="Pfam" id="PF07238"/>
    </source>
</evidence>
<keyword evidence="3" id="KW-1185">Reference proteome</keyword>
<name>A0ABP7SVB3_9SPHN</name>
<dbReference type="Proteomes" id="UP001500235">
    <property type="component" value="Unassembled WGS sequence"/>
</dbReference>
<protein>
    <recommendedName>
        <fullName evidence="1">PilZ domain-containing protein</fullName>
    </recommendedName>
</protein>
<evidence type="ECO:0000313" key="2">
    <source>
        <dbReference type="EMBL" id="GAA4016884.1"/>
    </source>
</evidence>
<gene>
    <name evidence="2" type="ORF">GCM10022280_14970</name>
</gene>
<evidence type="ECO:0000313" key="3">
    <source>
        <dbReference type="Proteomes" id="UP001500235"/>
    </source>
</evidence>
<dbReference type="SUPFAM" id="SSF141371">
    <property type="entry name" value="PilZ domain-like"/>
    <property type="match status" value="2"/>
</dbReference>
<accession>A0ABP7SVB3</accession>
<feature type="domain" description="PilZ" evidence="1">
    <location>
        <begin position="68"/>
        <end position="147"/>
    </location>
</feature>
<sequence>MQPVLNLIEDRAATKSLVTCLTVATQRSRGRVFHSLIRRRSSRAAELDSAAFDSTTVSLSMAVPRPPERRAEQRVMPTLRVAKMTSAIGEQLVRLRNMSAGGVMADCSRCPPVGETVQIEFNSQSIPGVVVWIRDGLIGIKFDQGVDLGELFAGRKPRHGFRPRPPRLEVGCGASVKLGKLYYKVEVHDMSLGGMKVGPIDEYCIGEKVVVVVESLRPIRGEVRWYSDRRAGIVFDQELSFEELAEWVGKRLELASLKASFRH</sequence>
<dbReference type="EMBL" id="BAABBQ010000001">
    <property type="protein sequence ID" value="GAA4016884.1"/>
    <property type="molecule type" value="Genomic_DNA"/>
</dbReference>